<proteinExistence type="predicted"/>
<comment type="caution">
    <text evidence="3">The sequence shown here is derived from an EMBL/GenBank/DDBJ whole genome shotgun (WGS) entry which is preliminary data.</text>
</comment>
<sequence>MSIKESQIESCDHLTQGGQQEEDSDCCCCVANAHGVFLQQVAHTHLQLDRLIKPITNQQRNQPTNQAN</sequence>
<dbReference type="InParanoid" id="A0A0V1AX07"/>
<evidence type="ECO:0000313" key="4">
    <source>
        <dbReference type="Proteomes" id="UP000054776"/>
    </source>
</evidence>
<dbReference type="EMBL" id="JYDH01000175">
    <property type="protein sequence ID" value="KRY29297.1"/>
    <property type="molecule type" value="Genomic_DNA"/>
</dbReference>
<evidence type="ECO:0000313" key="3">
    <source>
        <dbReference type="EMBL" id="KRY29297.1"/>
    </source>
</evidence>
<feature type="compositionally biased region" description="Basic and acidic residues" evidence="1">
    <location>
        <begin position="1"/>
        <end position="12"/>
    </location>
</feature>
<accession>A0A0V1AX07</accession>
<protein>
    <submittedName>
        <fullName evidence="3">Uncharacterized protein</fullName>
    </submittedName>
</protein>
<reference evidence="3 4" key="1">
    <citation type="submission" date="2015-01" db="EMBL/GenBank/DDBJ databases">
        <title>Evolution of Trichinella species and genotypes.</title>
        <authorList>
            <person name="Korhonen P.K."/>
            <person name="Edoardo P."/>
            <person name="Giuseppe L.R."/>
            <person name="Gasser R.B."/>
        </authorList>
    </citation>
    <scope>NUCLEOTIDE SEQUENCE [LARGE SCALE GENOMIC DNA]</scope>
    <source>
        <strain evidence="3">ISS3</strain>
    </source>
</reference>
<dbReference type="AlphaFoldDB" id="A0A0V1AX07"/>
<keyword evidence="4" id="KW-1185">Reference proteome</keyword>
<evidence type="ECO:0000313" key="2">
    <source>
        <dbReference type="EMBL" id="KRY27991.1"/>
    </source>
</evidence>
<feature type="region of interest" description="Disordered" evidence="1">
    <location>
        <begin position="1"/>
        <end position="21"/>
    </location>
</feature>
<dbReference type="OrthoDB" id="5918009at2759"/>
<dbReference type="EMBL" id="JYDH01000225">
    <property type="protein sequence ID" value="KRY27991.1"/>
    <property type="molecule type" value="Genomic_DNA"/>
</dbReference>
<organism evidence="3 4">
    <name type="scientific">Trichinella spiralis</name>
    <name type="common">Trichina worm</name>
    <dbReference type="NCBI Taxonomy" id="6334"/>
    <lineage>
        <taxon>Eukaryota</taxon>
        <taxon>Metazoa</taxon>
        <taxon>Ecdysozoa</taxon>
        <taxon>Nematoda</taxon>
        <taxon>Enoplea</taxon>
        <taxon>Dorylaimia</taxon>
        <taxon>Trichinellida</taxon>
        <taxon>Trichinellidae</taxon>
        <taxon>Trichinella</taxon>
    </lineage>
</organism>
<evidence type="ECO:0000256" key="1">
    <source>
        <dbReference type="SAM" id="MobiDB-lite"/>
    </source>
</evidence>
<dbReference type="Proteomes" id="UP000054776">
    <property type="component" value="Unassembled WGS sequence"/>
</dbReference>
<name>A0A0V1AX07_TRISP</name>
<gene>
    <name evidence="3" type="ORF">T01_15322</name>
    <name evidence="2" type="ORF">T01_8934</name>
</gene>